<dbReference type="PANTHER" id="PTHR43841">
    <property type="entry name" value="3-HYDROXYACYL-THIOESTER DEHYDRATASE HTDX-RELATED"/>
    <property type="match status" value="1"/>
</dbReference>
<dbReference type="EMBL" id="PXYW01000057">
    <property type="protein sequence ID" value="PSR31982.1"/>
    <property type="molecule type" value="Genomic_DNA"/>
</dbReference>
<dbReference type="AlphaFoldDB" id="A0A2T2XBZ1"/>
<dbReference type="SUPFAM" id="SSF54637">
    <property type="entry name" value="Thioesterase/thiol ester dehydrase-isomerase"/>
    <property type="match status" value="1"/>
</dbReference>
<name>A0A2T2XBZ1_9FIRM</name>
<evidence type="ECO:0000313" key="2">
    <source>
        <dbReference type="EMBL" id="PSR31982.1"/>
    </source>
</evidence>
<reference evidence="2 3" key="1">
    <citation type="journal article" date="2014" name="BMC Genomics">
        <title>Comparison of environmental and isolate Sulfobacillus genomes reveals diverse carbon, sulfur, nitrogen, and hydrogen metabolisms.</title>
        <authorList>
            <person name="Justice N.B."/>
            <person name="Norman A."/>
            <person name="Brown C.T."/>
            <person name="Singh A."/>
            <person name="Thomas B.C."/>
            <person name="Banfield J.F."/>
        </authorList>
    </citation>
    <scope>NUCLEOTIDE SEQUENCE [LARGE SCALE GENOMIC DNA]</scope>
    <source>
        <strain evidence="2">AMDSBA4</strain>
    </source>
</reference>
<feature type="domain" description="MaoC-like" evidence="1">
    <location>
        <begin position="10"/>
        <end position="101"/>
    </location>
</feature>
<evidence type="ECO:0000313" key="3">
    <source>
        <dbReference type="Proteomes" id="UP000242972"/>
    </source>
</evidence>
<dbReference type="PANTHER" id="PTHR43841:SF3">
    <property type="entry name" value="(3R)-HYDROXYACYL-ACP DEHYDRATASE SUBUNIT HADB"/>
    <property type="match status" value="1"/>
</dbReference>
<proteinExistence type="predicted"/>
<dbReference type="InterPro" id="IPR029069">
    <property type="entry name" value="HotDog_dom_sf"/>
</dbReference>
<sequence>MPSLVPIVHRVTRSDLVRYAGASEDFNPIHFDDDAARFYGLDGVIAHGMYTMGLVTRFIEPLLNQGYRVSEWSNRFRAMVPVNRTIAIDGSIQESTPQRVVLNIAVTVENLPKPVLTGTIILVRGEPFADPATTN</sequence>
<gene>
    <name evidence="2" type="ORF">C7B46_16385</name>
</gene>
<dbReference type="InterPro" id="IPR002539">
    <property type="entry name" value="MaoC-like_dom"/>
</dbReference>
<dbReference type="Proteomes" id="UP000242972">
    <property type="component" value="Unassembled WGS sequence"/>
</dbReference>
<accession>A0A2T2XBZ1</accession>
<protein>
    <submittedName>
        <fullName evidence="2">Dehydratase</fullName>
    </submittedName>
</protein>
<dbReference type="Gene3D" id="3.10.129.10">
    <property type="entry name" value="Hotdog Thioesterase"/>
    <property type="match status" value="1"/>
</dbReference>
<dbReference type="Pfam" id="PF01575">
    <property type="entry name" value="MaoC_dehydratas"/>
    <property type="match status" value="1"/>
</dbReference>
<organism evidence="2 3">
    <name type="scientific">Sulfobacillus benefaciens</name>
    <dbReference type="NCBI Taxonomy" id="453960"/>
    <lineage>
        <taxon>Bacteria</taxon>
        <taxon>Bacillati</taxon>
        <taxon>Bacillota</taxon>
        <taxon>Clostridia</taxon>
        <taxon>Eubacteriales</taxon>
        <taxon>Clostridiales Family XVII. Incertae Sedis</taxon>
        <taxon>Sulfobacillus</taxon>
    </lineage>
</organism>
<comment type="caution">
    <text evidence="2">The sequence shown here is derived from an EMBL/GenBank/DDBJ whole genome shotgun (WGS) entry which is preliminary data.</text>
</comment>
<evidence type="ECO:0000259" key="1">
    <source>
        <dbReference type="Pfam" id="PF01575"/>
    </source>
</evidence>